<feature type="domain" description="CAAX prenyl protease 2/Lysostaphin resistance protein A-like" evidence="2">
    <location>
        <begin position="172"/>
        <end position="258"/>
    </location>
</feature>
<keyword evidence="3" id="KW-0482">Metalloprotease</keyword>
<feature type="transmembrane region" description="Helical" evidence="1">
    <location>
        <begin position="224"/>
        <end position="240"/>
    </location>
</feature>
<feature type="transmembrane region" description="Helical" evidence="1">
    <location>
        <begin position="171"/>
        <end position="190"/>
    </location>
</feature>
<keyword evidence="4" id="KW-1185">Reference proteome</keyword>
<keyword evidence="1" id="KW-0472">Membrane</keyword>
<dbReference type="GO" id="GO:0080120">
    <property type="term" value="P:CAAX-box protein maturation"/>
    <property type="evidence" value="ECO:0007669"/>
    <property type="project" value="UniProtKB-ARBA"/>
</dbReference>
<feature type="transmembrane region" description="Helical" evidence="1">
    <location>
        <begin position="106"/>
        <end position="126"/>
    </location>
</feature>
<dbReference type="GO" id="GO:0004175">
    <property type="term" value="F:endopeptidase activity"/>
    <property type="evidence" value="ECO:0007669"/>
    <property type="project" value="UniProtKB-ARBA"/>
</dbReference>
<feature type="transmembrane region" description="Helical" evidence="1">
    <location>
        <begin position="28"/>
        <end position="54"/>
    </location>
</feature>
<dbReference type="GO" id="GO:0008237">
    <property type="term" value="F:metallopeptidase activity"/>
    <property type="evidence" value="ECO:0007669"/>
    <property type="project" value="UniProtKB-KW"/>
</dbReference>
<accession>A0AAE3TD58</accession>
<dbReference type="InterPro" id="IPR003675">
    <property type="entry name" value="Rce1/LyrA-like_dom"/>
</dbReference>
<dbReference type="Pfam" id="PF02517">
    <property type="entry name" value="Rce1-like"/>
    <property type="match status" value="1"/>
</dbReference>
<feature type="transmembrane region" description="Helical" evidence="1">
    <location>
        <begin position="286"/>
        <end position="304"/>
    </location>
</feature>
<name>A0AAE3TD58_9BACT</name>
<comment type="caution">
    <text evidence="3">The sequence shown here is derived from an EMBL/GenBank/DDBJ whole genome shotgun (WGS) entry which is preliminary data.</text>
</comment>
<dbReference type="RefSeq" id="WP_321534899.1">
    <property type="nucleotide sequence ID" value="NZ_JARGDL010000003.1"/>
</dbReference>
<evidence type="ECO:0000259" key="2">
    <source>
        <dbReference type="Pfam" id="PF02517"/>
    </source>
</evidence>
<evidence type="ECO:0000256" key="1">
    <source>
        <dbReference type="SAM" id="Phobius"/>
    </source>
</evidence>
<dbReference type="AlphaFoldDB" id="A0AAE3TD58"/>
<sequence length="318" mass="36467">MEENNNFNLLNKFDKNYKPFYTMNPTTAAFIALIGIFILYQVGGALLTILIFGFNFENADINAMRLLTMGGQILLLLLPTLIFARAVYPSDITPVLRVKLPKFKEVIFFVIGLILLLPLLQSYLIVQNYLLDQLANIFPIVKKIIELLDQMDKLVESTYTKLLKANSFFESSFVVFLVAVVPAICEEILFRGFVQKSFELKFKTYTSIFITSLFFGLYHFNPYGLIALIALGFYFGYAVYKSNSIVVSMVLHFLNNFLTVIAFLIFGSEELISSNVKQQDSFLSNLGLFILFLIVFTSFIFYLNKNYDTLFIRKDSEQ</sequence>
<feature type="transmembrane region" description="Helical" evidence="1">
    <location>
        <begin position="245"/>
        <end position="266"/>
    </location>
</feature>
<dbReference type="Proteomes" id="UP001221302">
    <property type="component" value="Unassembled WGS sequence"/>
</dbReference>
<feature type="transmembrane region" description="Helical" evidence="1">
    <location>
        <begin position="66"/>
        <end position="86"/>
    </location>
</feature>
<evidence type="ECO:0000313" key="4">
    <source>
        <dbReference type="Proteomes" id="UP001221302"/>
    </source>
</evidence>
<dbReference type="PANTHER" id="PTHR43592:SF15">
    <property type="entry name" value="CAAX AMINO TERMINAL PROTEASE FAMILY PROTEIN"/>
    <property type="match status" value="1"/>
</dbReference>
<keyword evidence="1" id="KW-0812">Transmembrane</keyword>
<keyword evidence="1" id="KW-1133">Transmembrane helix</keyword>
<gene>
    <name evidence="3" type="ORF">P0M35_03150</name>
</gene>
<keyword evidence="3" id="KW-0378">Hydrolase</keyword>
<organism evidence="3 4">
    <name type="scientific">Stygiobacter electus</name>
    <dbReference type="NCBI Taxonomy" id="3032292"/>
    <lineage>
        <taxon>Bacteria</taxon>
        <taxon>Pseudomonadati</taxon>
        <taxon>Ignavibacteriota</taxon>
        <taxon>Ignavibacteria</taxon>
        <taxon>Ignavibacteriales</taxon>
        <taxon>Melioribacteraceae</taxon>
        <taxon>Stygiobacter</taxon>
    </lineage>
</organism>
<dbReference type="PANTHER" id="PTHR43592">
    <property type="entry name" value="CAAX AMINO TERMINAL PROTEASE"/>
    <property type="match status" value="1"/>
</dbReference>
<reference evidence="3" key="1">
    <citation type="submission" date="2023-03" db="EMBL/GenBank/DDBJ databases">
        <title>Stygiobacter electus gen. nov., sp. nov., facultatively anaerobic thermotolerant bacterium of the class Ignavibacteria from a well of Yessentuki mineral water deposit.</title>
        <authorList>
            <person name="Podosokorskaya O.A."/>
            <person name="Elcheninov A.G."/>
            <person name="Petrova N.F."/>
            <person name="Zavarzina D.G."/>
            <person name="Kublanov I.V."/>
            <person name="Merkel A.Y."/>
        </authorList>
    </citation>
    <scope>NUCLEOTIDE SEQUENCE</scope>
    <source>
        <strain evidence="3">09-Me</strain>
    </source>
</reference>
<keyword evidence="3" id="KW-0645">Protease</keyword>
<protein>
    <submittedName>
        <fullName evidence="3">CPBP family intramembrane metalloprotease</fullName>
    </submittedName>
</protein>
<dbReference type="EMBL" id="JARGDL010000003">
    <property type="protein sequence ID" value="MDF1611132.1"/>
    <property type="molecule type" value="Genomic_DNA"/>
</dbReference>
<evidence type="ECO:0000313" key="3">
    <source>
        <dbReference type="EMBL" id="MDF1611132.1"/>
    </source>
</evidence>
<proteinExistence type="predicted"/>